<dbReference type="GO" id="GO:0015823">
    <property type="term" value="P:phenylalanine transport"/>
    <property type="evidence" value="ECO:0007669"/>
    <property type="project" value="TreeGrafter"/>
</dbReference>
<organism evidence="1 2">
    <name type="scientific">Caerostris extrusa</name>
    <name type="common">Bark spider</name>
    <name type="synonym">Caerostris bankana</name>
    <dbReference type="NCBI Taxonomy" id="172846"/>
    <lineage>
        <taxon>Eukaryota</taxon>
        <taxon>Metazoa</taxon>
        <taxon>Ecdysozoa</taxon>
        <taxon>Arthropoda</taxon>
        <taxon>Chelicerata</taxon>
        <taxon>Arachnida</taxon>
        <taxon>Araneae</taxon>
        <taxon>Araneomorphae</taxon>
        <taxon>Entelegynae</taxon>
        <taxon>Araneoidea</taxon>
        <taxon>Araneidae</taxon>
        <taxon>Caerostris</taxon>
    </lineage>
</organism>
<dbReference type="GO" id="GO:0015190">
    <property type="term" value="F:L-leucine transmembrane transporter activity"/>
    <property type="evidence" value="ECO:0007669"/>
    <property type="project" value="TreeGrafter"/>
</dbReference>
<dbReference type="AlphaFoldDB" id="A0AAV4M895"/>
<accession>A0AAV4M895</accession>
<dbReference type="GO" id="GO:0016323">
    <property type="term" value="C:basolateral plasma membrane"/>
    <property type="evidence" value="ECO:0007669"/>
    <property type="project" value="TreeGrafter"/>
</dbReference>
<dbReference type="InterPro" id="IPR042280">
    <property type="entry name" value="SLC3A2"/>
</dbReference>
<gene>
    <name evidence="1" type="primary">Slc3a1_2</name>
    <name evidence="1" type="ORF">CEXT_703771</name>
</gene>
<dbReference type="Gene3D" id="2.60.40.1180">
    <property type="entry name" value="Golgi alpha-mannosidase II"/>
    <property type="match status" value="1"/>
</dbReference>
<dbReference type="GO" id="GO:0016324">
    <property type="term" value="C:apical plasma membrane"/>
    <property type="evidence" value="ECO:0007669"/>
    <property type="project" value="TreeGrafter"/>
</dbReference>
<comment type="caution">
    <text evidence="1">The sequence shown here is derived from an EMBL/GenBank/DDBJ whole genome shotgun (WGS) entry which is preliminary data.</text>
</comment>
<sequence length="124" mass="13535">MVQEKDKNSHLKVFSHLLALRGQPALNFGLQDYPIVTNETFSLIRVRKGSPGYLVVVNLSENPSTLNFSGKSSYLPETGRVEIKSSNIVDGPLADGEHPKISLSEVLLGPKQSVVLSFVPIFEG</sequence>
<dbReference type="GO" id="GO:1903801">
    <property type="term" value="P:L-leucine import across plasma membrane"/>
    <property type="evidence" value="ECO:0007669"/>
    <property type="project" value="TreeGrafter"/>
</dbReference>
<proteinExistence type="predicted"/>
<evidence type="ECO:0000313" key="2">
    <source>
        <dbReference type="Proteomes" id="UP001054945"/>
    </source>
</evidence>
<dbReference type="PANTHER" id="PTHR46673">
    <property type="entry name" value="4F2 CELL-SURFACE ANTIGEN HEAVY CHAIN"/>
    <property type="match status" value="1"/>
</dbReference>
<dbReference type="InterPro" id="IPR013780">
    <property type="entry name" value="Glyco_hydro_b"/>
</dbReference>
<dbReference type="GO" id="GO:1904273">
    <property type="term" value="P:L-alanine import across plasma membrane"/>
    <property type="evidence" value="ECO:0007669"/>
    <property type="project" value="TreeGrafter"/>
</dbReference>
<dbReference type="GO" id="GO:0015173">
    <property type="term" value="F:aromatic amino acid transmembrane transporter activity"/>
    <property type="evidence" value="ECO:0007669"/>
    <property type="project" value="TreeGrafter"/>
</dbReference>
<name>A0AAV4M895_CAEEX</name>
<dbReference type="EMBL" id="BPLR01019370">
    <property type="protein sequence ID" value="GIX67049.1"/>
    <property type="molecule type" value="Genomic_DNA"/>
</dbReference>
<dbReference type="Proteomes" id="UP001054945">
    <property type="component" value="Unassembled WGS sequence"/>
</dbReference>
<dbReference type="GO" id="GO:0015180">
    <property type="term" value="F:L-alanine transmembrane transporter activity"/>
    <property type="evidence" value="ECO:0007669"/>
    <property type="project" value="TreeGrafter"/>
</dbReference>
<reference evidence="1 2" key="1">
    <citation type="submission" date="2021-06" db="EMBL/GenBank/DDBJ databases">
        <title>Caerostris extrusa draft genome.</title>
        <authorList>
            <person name="Kono N."/>
            <person name="Arakawa K."/>
        </authorList>
    </citation>
    <scope>NUCLEOTIDE SEQUENCE [LARGE SCALE GENOMIC DNA]</scope>
</reference>
<dbReference type="PANTHER" id="PTHR46673:SF1">
    <property type="entry name" value="4F2 CELL-SURFACE ANTIGEN HEAVY CHAIN"/>
    <property type="match status" value="1"/>
</dbReference>
<keyword evidence="2" id="KW-1185">Reference proteome</keyword>
<evidence type="ECO:0000313" key="1">
    <source>
        <dbReference type="EMBL" id="GIX67049.1"/>
    </source>
</evidence>
<protein>
    <submittedName>
        <fullName evidence="1">Neutral and basic amino acid transport protein rBAT</fullName>
    </submittedName>
</protein>